<evidence type="ECO:0000313" key="3">
    <source>
        <dbReference type="Proteomes" id="UP000734854"/>
    </source>
</evidence>
<dbReference type="AlphaFoldDB" id="A0A8J5EVT9"/>
<dbReference type="InterPro" id="IPR038974">
    <property type="entry name" value="CIF1/2"/>
</dbReference>
<organism evidence="2 3">
    <name type="scientific">Zingiber officinale</name>
    <name type="common">Ginger</name>
    <name type="synonym">Amomum zingiber</name>
    <dbReference type="NCBI Taxonomy" id="94328"/>
    <lineage>
        <taxon>Eukaryota</taxon>
        <taxon>Viridiplantae</taxon>
        <taxon>Streptophyta</taxon>
        <taxon>Embryophyta</taxon>
        <taxon>Tracheophyta</taxon>
        <taxon>Spermatophyta</taxon>
        <taxon>Magnoliopsida</taxon>
        <taxon>Liliopsida</taxon>
        <taxon>Zingiberales</taxon>
        <taxon>Zingiberaceae</taxon>
        <taxon>Zingiber</taxon>
    </lineage>
</organism>
<evidence type="ECO:0000256" key="1">
    <source>
        <dbReference type="SAM" id="MobiDB-lite"/>
    </source>
</evidence>
<sequence length="334" mass="37347">MISSRSLSSHNILFTISSHDLLLSSYVFAFHPSQRNPLLKTPHSKVIVVSPNFAAAAEAIVDGLRNPRWIAPLIKIRILQALLGKSLEFELSSFYYCFRILPYRRARCSVDLVPWGILLASIVGFACALTFNSAVTTTIYPCEDVDRYYTGIDGLQGAALMKKLNSIVYVYQLLRYKDICYALKILDAVDIKNPKASSAAVCKLGELRSILLELFQNHWPKTQKDETCTVMVLMAQKHTFVLFMISIMVSHPYTASGGRESRNFVDYAAPSATMTKEYYAVSENRADEVDGSHAVRWRMLMKVDTKDYGSDDPTPALQEPPSKGIPNGIPNGQF</sequence>
<comment type="caution">
    <text evidence="2">The sequence shown here is derived from an EMBL/GenBank/DDBJ whole genome shotgun (WGS) entry which is preliminary data.</text>
</comment>
<dbReference type="Proteomes" id="UP000734854">
    <property type="component" value="Unassembled WGS sequence"/>
</dbReference>
<feature type="region of interest" description="Disordered" evidence="1">
    <location>
        <begin position="306"/>
        <end position="334"/>
    </location>
</feature>
<accession>A0A8J5EVT9</accession>
<protein>
    <submittedName>
        <fullName evidence="2">Uncharacterized protein</fullName>
    </submittedName>
</protein>
<reference evidence="2 3" key="1">
    <citation type="submission" date="2020-08" db="EMBL/GenBank/DDBJ databases">
        <title>Plant Genome Project.</title>
        <authorList>
            <person name="Zhang R.-G."/>
        </authorList>
    </citation>
    <scope>NUCLEOTIDE SEQUENCE [LARGE SCALE GENOMIC DNA]</scope>
    <source>
        <tissue evidence="2">Rhizome</tissue>
    </source>
</reference>
<evidence type="ECO:0000313" key="2">
    <source>
        <dbReference type="EMBL" id="KAG6475104.1"/>
    </source>
</evidence>
<proteinExistence type="predicted"/>
<name>A0A8J5EVT9_ZINOF</name>
<dbReference type="EMBL" id="JACMSC010000018">
    <property type="protein sequence ID" value="KAG6475104.1"/>
    <property type="molecule type" value="Genomic_DNA"/>
</dbReference>
<dbReference type="PANTHER" id="PTHR35290:SF2">
    <property type="entry name" value="PROTEIN CASPARIAN STRIP INTEGRITY FACTOR 1"/>
    <property type="match status" value="1"/>
</dbReference>
<dbReference type="PANTHER" id="PTHR35290">
    <property type="entry name" value="PROTEIN CASPARIAN STRIP INTEGRITY FACTOR 1-RELATED"/>
    <property type="match status" value="1"/>
</dbReference>
<keyword evidence="3" id="KW-1185">Reference proteome</keyword>
<gene>
    <name evidence="2" type="ORF">ZIOFF_064322</name>
</gene>